<sequence>MANQTYKRVQVEVGDVKFFPVEAKYSLARNANQVGRRIGESLQARAYVWLDVHDTSRLSQDQMISLWRKATDPKDNPEKISITYFSEDGDRVLSNVEFMGWISVFQTFNPAPGGTSIMAGGDGNRGVAAESMTGYNNVLYLEIVAALDEPNVSKHKLTK</sequence>
<proteinExistence type="predicted"/>
<dbReference type="RefSeq" id="WP_170036491.1">
    <property type="nucleotide sequence ID" value="NZ_JABDTL010000002.1"/>
</dbReference>
<gene>
    <name evidence="1" type="ORF">HNQ61_003982</name>
</gene>
<keyword evidence="2" id="KW-1185">Reference proteome</keyword>
<dbReference type="AlphaFoldDB" id="A0A841H2U1"/>
<name>A0A841H2U1_9BACT</name>
<organism evidence="1 2">
    <name type="scientific">Longimicrobium terrae</name>
    <dbReference type="NCBI Taxonomy" id="1639882"/>
    <lineage>
        <taxon>Bacteria</taxon>
        <taxon>Pseudomonadati</taxon>
        <taxon>Gemmatimonadota</taxon>
        <taxon>Longimicrobiia</taxon>
        <taxon>Longimicrobiales</taxon>
        <taxon>Longimicrobiaceae</taxon>
        <taxon>Longimicrobium</taxon>
    </lineage>
</organism>
<evidence type="ECO:0000313" key="2">
    <source>
        <dbReference type="Proteomes" id="UP000582837"/>
    </source>
</evidence>
<evidence type="ECO:0008006" key="3">
    <source>
        <dbReference type="Google" id="ProtNLM"/>
    </source>
</evidence>
<accession>A0A841H2U1</accession>
<reference evidence="1 2" key="1">
    <citation type="submission" date="2020-08" db="EMBL/GenBank/DDBJ databases">
        <title>Genomic Encyclopedia of Type Strains, Phase IV (KMG-IV): sequencing the most valuable type-strain genomes for metagenomic binning, comparative biology and taxonomic classification.</title>
        <authorList>
            <person name="Goeker M."/>
        </authorList>
    </citation>
    <scope>NUCLEOTIDE SEQUENCE [LARGE SCALE GENOMIC DNA]</scope>
    <source>
        <strain evidence="1 2">DSM 29007</strain>
    </source>
</reference>
<dbReference type="Proteomes" id="UP000582837">
    <property type="component" value="Unassembled WGS sequence"/>
</dbReference>
<dbReference type="EMBL" id="JACHIA010000014">
    <property type="protein sequence ID" value="MBB6072320.1"/>
    <property type="molecule type" value="Genomic_DNA"/>
</dbReference>
<comment type="caution">
    <text evidence="1">The sequence shown here is derived from an EMBL/GenBank/DDBJ whole genome shotgun (WGS) entry which is preliminary data.</text>
</comment>
<protein>
    <recommendedName>
        <fullName evidence="3">Phage tail protein</fullName>
    </recommendedName>
</protein>
<evidence type="ECO:0000313" key="1">
    <source>
        <dbReference type="EMBL" id="MBB6072320.1"/>
    </source>
</evidence>